<dbReference type="SUPFAM" id="SSF52200">
    <property type="entry name" value="Toll/Interleukin receptor TIR domain"/>
    <property type="match status" value="1"/>
</dbReference>
<evidence type="ECO:0000313" key="2">
    <source>
        <dbReference type="EMBL" id="EIJ36981.1"/>
    </source>
</evidence>
<sequence length="456" mass="53847">MKKHEFDVALSFAGEDREYVSSVAEILAKNGLKVFYDKFEEVELWGKNLYEYLNEIYEKKSAYTVIFISKHYKEKLWTNHERQSMQARAFEENKEYILPARFDDTEILGILKTTAYISLKDKSPQEFSELLFKKIKKENNIEFHKQAEQQETIFLHQADHEMLDSSGTFQKFSLRRIHKELNYEMRILFLTLNIDGRIVIPQSYFFEFPTIRNILNRHSCLLELGYFQFISDYADPWDFIEYKKYTYEKAIWVPKYNDAYFKNNLYGFDKLPTQIACQAGNIGGKMITPWTKIIENEAKEIGYPTDRIKELSKRVNETESKAFLYDNLLEHIIAANITKSEAKILKIRSHYNGEYLRTYREKGMEIPTNSSLVSNALLPNSNNNKYNINLWKRIFTLTKFNNYVNNASCKQILELKLNASFSIIIEKIKNKSFLSVNPSFSPEIKELETLKLNSYE</sequence>
<dbReference type="PROSITE" id="PS50104">
    <property type="entry name" value="TIR"/>
    <property type="match status" value="1"/>
</dbReference>
<gene>
    <name evidence="2" type="ORF">Thini_4507</name>
</gene>
<dbReference type="EMBL" id="JH651384">
    <property type="protein sequence ID" value="EIJ36981.1"/>
    <property type="molecule type" value="Genomic_DNA"/>
</dbReference>
<proteinExistence type="predicted"/>
<dbReference type="SMART" id="SM00255">
    <property type="entry name" value="TIR"/>
    <property type="match status" value="1"/>
</dbReference>
<keyword evidence="3" id="KW-1185">Reference proteome</keyword>
<organism evidence="2 3">
    <name type="scientific">Thiothrix nivea (strain ATCC 35100 / DSM 5205 / JP2)</name>
    <dbReference type="NCBI Taxonomy" id="870187"/>
    <lineage>
        <taxon>Bacteria</taxon>
        <taxon>Pseudomonadati</taxon>
        <taxon>Pseudomonadota</taxon>
        <taxon>Gammaproteobacteria</taxon>
        <taxon>Thiotrichales</taxon>
        <taxon>Thiotrichaceae</taxon>
        <taxon>Thiothrix</taxon>
    </lineage>
</organism>
<accession>A0A656HJ33</accession>
<evidence type="ECO:0000313" key="3">
    <source>
        <dbReference type="Proteomes" id="UP000005317"/>
    </source>
</evidence>
<name>A0A656HJ33_THINJ</name>
<dbReference type="InterPro" id="IPR000157">
    <property type="entry name" value="TIR_dom"/>
</dbReference>
<evidence type="ECO:0000259" key="1">
    <source>
        <dbReference type="PROSITE" id="PS50104"/>
    </source>
</evidence>
<dbReference type="OrthoDB" id="7055795at2"/>
<protein>
    <submittedName>
        <fullName evidence="2">TIR protein</fullName>
    </submittedName>
</protein>
<dbReference type="Gene3D" id="3.40.50.10140">
    <property type="entry name" value="Toll/interleukin-1 receptor homology (TIR) domain"/>
    <property type="match status" value="1"/>
</dbReference>
<dbReference type="AlphaFoldDB" id="A0A656HJ33"/>
<dbReference type="GO" id="GO:0007165">
    <property type="term" value="P:signal transduction"/>
    <property type="evidence" value="ECO:0007669"/>
    <property type="project" value="InterPro"/>
</dbReference>
<dbReference type="Proteomes" id="UP000005317">
    <property type="component" value="Unassembled WGS sequence"/>
</dbReference>
<dbReference type="Pfam" id="PF13676">
    <property type="entry name" value="TIR_2"/>
    <property type="match status" value="1"/>
</dbReference>
<feature type="domain" description="TIR" evidence="1">
    <location>
        <begin position="4"/>
        <end position="139"/>
    </location>
</feature>
<dbReference type="InterPro" id="IPR035897">
    <property type="entry name" value="Toll_tir_struct_dom_sf"/>
</dbReference>
<reference evidence="3" key="1">
    <citation type="journal article" date="2011" name="Stand. Genomic Sci.">
        <title>Genome sequence of the filamentous, gliding Thiothrix nivea neotype strain (JP2(T)).</title>
        <authorList>
            <person name="Lapidus A."/>
            <person name="Nolan M."/>
            <person name="Lucas S."/>
            <person name="Glavina Del Rio T."/>
            <person name="Tice H."/>
            <person name="Cheng J.F."/>
            <person name="Tapia R."/>
            <person name="Han C."/>
            <person name="Goodwin L."/>
            <person name="Pitluck S."/>
            <person name="Liolios K."/>
            <person name="Pagani I."/>
            <person name="Ivanova N."/>
            <person name="Huntemann M."/>
            <person name="Mavromatis K."/>
            <person name="Mikhailova N."/>
            <person name="Pati A."/>
            <person name="Chen A."/>
            <person name="Palaniappan K."/>
            <person name="Land M."/>
            <person name="Brambilla E.M."/>
            <person name="Rohde M."/>
            <person name="Abt B."/>
            <person name="Verbarg S."/>
            <person name="Goker M."/>
            <person name="Bristow J."/>
            <person name="Eisen J.A."/>
            <person name="Markowitz V."/>
            <person name="Hugenholtz P."/>
            <person name="Kyrpides N.C."/>
            <person name="Klenk H.P."/>
            <person name="Woyke T."/>
        </authorList>
    </citation>
    <scope>NUCLEOTIDE SEQUENCE [LARGE SCALE GENOMIC DNA]</scope>
    <source>
        <strain evidence="3">ATCC 35100 / DSM 5205 / JP2</strain>
    </source>
</reference>
<dbReference type="RefSeq" id="WP_002710840.1">
    <property type="nucleotide sequence ID" value="NZ_JH651384.1"/>
</dbReference>